<dbReference type="GO" id="GO:0003677">
    <property type="term" value="F:DNA binding"/>
    <property type="evidence" value="ECO:0007669"/>
    <property type="project" value="UniProtKB-UniRule"/>
</dbReference>
<dbReference type="Pfam" id="PF00872">
    <property type="entry name" value="Transposase_mut"/>
    <property type="match status" value="1"/>
</dbReference>
<evidence type="ECO:0000313" key="7">
    <source>
        <dbReference type="EMBL" id="QIA32957.1"/>
    </source>
</evidence>
<keyword evidence="5 6" id="KW-0233">DNA recombination</keyword>
<evidence type="ECO:0000313" key="11">
    <source>
        <dbReference type="EMBL" id="QIA34072.1"/>
    </source>
</evidence>
<dbReference type="PANTHER" id="PTHR33217">
    <property type="entry name" value="TRANSPOSASE FOR INSERTION SEQUENCE ELEMENT IS1081"/>
    <property type="match status" value="1"/>
</dbReference>
<evidence type="ECO:0000256" key="1">
    <source>
        <dbReference type="ARBA" id="ARBA00002190"/>
    </source>
</evidence>
<accession>A0A858B7P2</accession>
<sequence length="396" mass="44716">MSANIVSVDEESLRNDIKNLVRKTVEETLNALLDEEASELVGAERYERTAGREAYRSGHYTRRLVTGAGEVELSVPKLRGATFQTAVIERYRRRETSVEEAIVEMYLAGVSTRRIEDVSELLWGAPVSSGTVSNLNERAFASIETWRQRPLEGGYPYVFVDGIYLKRSWGGSYENVAVLVAIGVNSAGDREVIGCSEGYTESAESWREFFSWLKGRGLSGVRLVTGDKCAGMLGALEEVFPGARYQRCTVHFYRNVLGRVPVTRRKAAARMLKAIHAQESREACARKAEEVAEELESMRLGAAARTVRDGFAETLAYTEFPPEHWRRIRTNNGIERINREIRRRTRVVGTFPDGNSALMLVTARLKYIVEHEWGKRRYLDMSKLEEMDELRGKAEG</sequence>
<dbReference type="GeneID" id="92850813"/>
<evidence type="ECO:0000256" key="6">
    <source>
        <dbReference type="RuleBase" id="RU365089"/>
    </source>
</evidence>
<dbReference type="Proteomes" id="UP000464211">
    <property type="component" value="Chromosome"/>
</dbReference>
<evidence type="ECO:0000313" key="13">
    <source>
        <dbReference type="Proteomes" id="UP000464211"/>
    </source>
</evidence>
<evidence type="ECO:0000313" key="9">
    <source>
        <dbReference type="EMBL" id="QIA33147.1"/>
    </source>
</evidence>
<dbReference type="EMBL" id="CP048433">
    <property type="protein sequence ID" value="QIA33129.1"/>
    <property type="molecule type" value="Genomic_DNA"/>
</dbReference>
<dbReference type="EMBL" id="CP048433">
    <property type="protein sequence ID" value="QIA33415.1"/>
    <property type="molecule type" value="Genomic_DNA"/>
</dbReference>
<evidence type="ECO:0000313" key="12">
    <source>
        <dbReference type="EMBL" id="QIA34575.1"/>
    </source>
</evidence>
<dbReference type="GO" id="GO:0004803">
    <property type="term" value="F:transposase activity"/>
    <property type="evidence" value="ECO:0007669"/>
    <property type="project" value="UniProtKB-UniRule"/>
</dbReference>
<evidence type="ECO:0000313" key="8">
    <source>
        <dbReference type="EMBL" id="QIA33129.1"/>
    </source>
</evidence>
<dbReference type="EMBL" id="CP048433">
    <property type="protein sequence ID" value="QIA34072.1"/>
    <property type="molecule type" value="Genomic_DNA"/>
</dbReference>
<dbReference type="EMBL" id="CP048433">
    <property type="protein sequence ID" value="QIA32957.1"/>
    <property type="molecule type" value="Genomic_DNA"/>
</dbReference>
<protein>
    <recommendedName>
        <fullName evidence="6">Mutator family transposase</fullName>
    </recommendedName>
</protein>
<organism evidence="12 13">
    <name type="scientific">Collinsella aerofaciens (strain ATCC 25986 / DSM 3979 / JCM 10188 / KCTC 3647 / NCTC 11838 / VPI 1003)</name>
    <dbReference type="NCBI Taxonomy" id="411903"/>
    <lineage>
        <taxon>Bacteria</taxon>
        <taxon>Bacillati</taxon>
        <taxon>Actinomycetota</taxon>
        <taxon>Coriobacteriia</taxon>
        <taxon>Coriobacteriales</taxon>
        <taxon>Coriobacteriaceae</taxon>
        <taxon>Collinsella</taxon>
    </lineage>
</organism>
<keyword evidence="6" id="KW-0814">Transposable element</keyword>
<evidence type="ECO:0000256" key="2">
    <source>
        <dbReference type="ARBA" id="ARBA00010961"/>
    </source>
</evidence>
<evidence type="ECO:0000256" key="4">
    <source>
        <dbReference type="ARBA" id="ARBA00023125"/>
    </source>
</evidence>
<evidence type="ECO:0000256" key="5">
    <source>
        <dbReference type="ARBA" id="ARBA00023172"/>
    </source>
</evidence>
<dbReference type="AlphaFoldDB" id="A0A858B7P2"/>
<evidence type="ECO:0000313" key="10">
    <source>
        <dbReference type="EMBL" id="QIA33415.1"/>
    </source>
</evidence>
<dbReference type="InterPro" id="IPR001207">
    <property type="entry name" value="Transposase_mutator"/>
</dbReference>
<dbReference type="EMBL" id="CP048433">
    <property type="protein sequence ID" value="QIA33147.1"/>
    <property type="molecule type" value="Genomic_DNA"/>
</dbReference>
<name>A0A858B7P2_COLAA</name>
<dbReference type="EMBL" id="CP048433">
    <property type="protein sequence ID" value="QIA34575.1"/>
    <property type="molecule type" value="Genomic_DNA"/>
</dbReference>
<comment type="similarity">
    <text evidence="2 6">Belongs to the transposase mutator family.</text>
</comment>
<dbReference type="NCBIfam" id="NF033543">
    <property type="entry name" value="transpos_IS256"/>
    <property type="match status" value="1"/>
</dbReference>
<keyword evidence="4 6" id="KW-0238">DNA-binding</keyword>
<dbReference type="PROSITE" id="PS01007">
    <property type="entry name" value="TRANSPOSASE_MUTATOR"/>
    <property type="match status" value="1"/>
</dbReference>
<dbReference type="GO" id="GO:0006313">
    <property type="term" value="P:DNA transposition"/>
    <property type="evidence" value="ECO:0007669"/>
    <property type="project" value="UniProtKB-UniRule"/>
</dbReference>
<proteinExistence type="inferred from homology"/>
<dbReference type="RefSeq" id="WP_040358202.1">
    <property type="nucleotide sequence ID" value="NZ_AAVN02000001.1"/>
</dbReference>
<keyword evidence="3 6" id="KW-0815">Transposition</keyword>
<evidence type="ECO:0000256" key="3">
    <source>
        <dbReference type="ARBA" id="ARBA00022578"/>
    </source>
</evidence>
<gene>
    <name evidence="7" type="ORF">GXM19_00905</name>
    <name evidence="8" type="ORF">GXM19_01840</name>
    <name evidence="9" type="ORF">GXM19_01940</name>
    <name evidence="10" type="ORF">GXM19_03565</name>
    <name evidence="11" type="ORF">GXM19_07310</name>
    <name evidence="12" type="ORF">GXM19_10335</name>
</gene>
<reference evidence="12 13" key="1">
    <citation type="submission" date="2020-01" db="EMBL/GenBank/DDBJ databases">
        <title>Complete genome sequence of Collinsella aerofaciens JCM 10188(T).</title>
        <authorList>
            <person name="Tourlousse D.M."/>
            <person name="Sakamoto M."/>
            <person name="Miura T."/>
            <person name="Narita K."/>
            <person name="Ohashi A."/>
            <person name="Uchino Y."/>
            <person name="Yamazoe A."/>
            <person name="Kameyama K."/>
            <person name="Terauchi J."/>
            <person name="Ohkuma M."/>
            <person name="Kawasaki H."/>
            <person name="Sekiguchi Y."/>
        </authorList>
    </citation>
    <scope>NUCLEOTIDE SEQUENCE [LARGE SCALE GENOMIC DNA]</scope>
    <source>
        <strain evidence="12 13">JCM 10188</strain>
    </source>
</reference>
<dbReference type="PANTHER" id="PTHR33217:SF7">
    <property type="entry name" value="TRANSPOSASE FOR INSERTION SEQUENCE ELEMENT IS1081"/>
    <property type="match status" value="1"/>
</dbReference>
<comment type="function">
    <text evidence="1 6">Required for the transposition of the insertion element.</text>
</comment>